<reference evidence="3 4" key="1">
    <citation type="journal article" date="2015" name="Int. J. Syst. Evol. Microbiol.">
        <title>Streptomyces gilvifuscus sp. nov., an actinomycete that produces antibacterial compounds isolated from soil.</title>
        <authorList>
            <person name="Nguyen T.M."/>
            <person name="Kim J."/>
        </authorList>
    </citation>
    <scope>NUCLEOTIDE SEQUENCE [LARGE SCALE GENOMIC DNA]</scope>
    <source>
        <strain evidence="3 4">T113</strain>
    </source>
</reference>
<evidence type="ECO:0008006" key="5">
    <source>
        <dbReference type="Google" id="ProtNLM"/>
    </source>
</evidence>
<dbReference type="RefSeq" id="WP_272176497.1">
    <property type="nucleotide sequence ID" value="NZ_JAQOSK010000009.1"/>
</dbReference>
<sequence>MTRWLRDARASGLLVAVGVLGPLYAGGVSYAGVPAAGAGGGFGAPGPYATSAPRWDGGGSAPWARETARAHGSAPARAGAPAHRVDPHEAVRVPVPVSSRDGRAAEPSRAGSVAGQGRQRPGRPEEKTPTADPSDQGQDEANTADPEANADDGGAVESPEAVGSAPAGPITPAASSGPVRQAVTRAVAPTEPVLRILPLGSGLVLIGLGLGLAFVGLRLRRA</sequence>
<proteinExistence type="predicted"/>
<keyword evidence="2" id="KW-0472">Membrane</keyword>
<evidence type="ECO:0000313" key="3">
    <source>
        <dbReference type="EMBL" id="MDC2957329.1"/>
    </source>
</evidence>
<evidence type="ECO:0000256" key="1">
    <source>
        <dbReference type="SAM" id="MobiDB-lite"/>
    </source>
</evidence>
<keyword evidence="2" id="KW-0812">Transmembrane</keyword>
<accession>A0ABT5FXP1</accession>
<evidence type="ECO:0000313" key="4">
    <source>
        <dbReference type="Proteomes" id="UP001221328"/>
    </source>
</evidence>
<name>A0ABT5FXP1_9ACTN</name>
<feature type="transmembrane region" description="Helical" evidence="2">
    <location>
        <begin position="196"/>
        <end position="217"/>
    </location>
</feature>
<gene>
    <name evidence="3" type="ORF">PO587_22955</name>
</gene>
<organism evidence="3 4">
    <name type="scientific">Streptomyces gilvifuscus</name>
    <dbReference type="NCBI Taxonomy" id="1550617"/>
    <lineage>
        <taxon>Bacteria</taxon>
        <taxon>Bacillati</taxon>
        <taxon>Actinomycetota</taxon>
        <taxon>Actinomycetes</taxon>
        <taxon>Kitasatosporales</taxon>
        <taxon>Streptomycetaceae</taxon>
        <taxon>Streptomyces</taxon>
    </lineage>
</organism>
<evidence type="ECO:0000256" key="2">
    <source>
        <dbReference type="SAM" id="Phobius"/>
    </source>
</evidence>
<feature type="compositionally biased region" description="Polar residues" evidence="1">
    <location>
        <begin position="131"/>
        <end position="141"/>
    </location>
</feature>
<dbReference type="EMBL" id="JAQOSK010000009">
    <property type="protein sequence ID" value="MDC2957329.1"/>
    <property type="molecule type" value="Genomic_DNA"/>
</dbReference>
<keyword evidence="4" id="KW-1185">Reference proteome</keyword>
<comment type="caution">
    <text evidence="3">The sequence shown here is derived from an EMBL/GenBank/DDBJ whole genome shotgun (WGS) entry which is preliminary data.</text>
</comment>
<feature type="region of interest" description="Disordered" evidence="1">
    <location>
        <begin position="53"/>
        <end position="178"/>
    </location>
</feature>
<dbReference type="Proteomes" id="UP001221328">
    <property type="component" value="Unassembled WGS sequence"/>
</dbReference>
<keyword evidence="2" id="KW-1133">Transmembrane helix</keyword>
<protein>
    <recommendedName>
        <fullName evidence="5">Gram-positive cocci surface proteins LPxTG domain-containing protein</fullName>
    </recommendedName>
</protein>